<feature type="modified residue" description="4-aspartylphosphate" evidence="1">
    <location>
        <position position="242"/>
    </location>
</feature>
<name>A0A1H9RV42_9BACI</name>
<dbReference type="SUPFAM" id="SSF50341">
    <property type="entry name" value="CheW-like"/>
    <property type="match status" value="1"/>
</dbReference>
<evidence type="ECO:0000259" key="3">
    <source>
        <dbReference type="PROSITE" id="PS50851"/>
    </source>
</evidence>
<feature type="domain" description="CheW-like" evidence="3">
    <location>
        <begin position="28"/>
        <end position="167"/>
    </location>
</feature>
<dbReference type="SMART" id="SM00260">
    <property type="entry name" value="CheW"/>
    <property type="match status" value="1"/>
</dbReference>
<evidence type="ECO:0000259" key="2">
    <source>
        <dbReference type="PROSITE" id="PS50110"/>
    </source>
</evidence>
<dbReference type="InterPro" id="IPR011006">
    <property type="entry name" value="CheY-like_superfamily"/>
</dbReference>
<dbReference type="GO" id="GO:0000160">
    <property type="term" value="P:phosphorelay signal transduction system"/>
    <property type="evidence" value="ECO:0007669"/>
    <property type="project" value="InterPro"/>
</dbReference>
<dbReference type="PROSITE" id="PS50110">
    <property type="entry name" value="RESPONSE_REGULATORY"/>
    <property type="match status" value="1"/>
</dbReference>
<dbReference type="GO" id="GO:0006935">
    <property type="term" value="P:chemotaxis"/>
    <property type="evidence" value="ECO:0007669"/>
    <property type="project" value="InterPro"/>
</dbReference>
<dbReference type="Gene3D" id="2.40.50.180">
    <property type="entry name" value="CheA-289, Domain 4"/>
    <property type="match status" value="1"/>
</dbReference>
<dbReference type="SUPFAM" id="SSF52172">
    <property type="entry name" value="CheY-like"/>
    <property type="match status" value="1"/>
</dbReference>
<dbReference type="InterPro" id="IPR036061">
    <property type="entry name" value="CheW-like_dom_sf"/>
</dbReference>
<proteinExistence type="predicted"/>
<dbReference type="STRING" id="1464123.SAMN05444126_105105"/>
<keyword evidence="5" id="KW-1185">Reference proteome</keyword>
<keyword evidence="1" id="KW-0597">Phosphoprotein</keyword>
<accession>A0A1H9RV42</accession>
<dbReference type="Pfam" id="PF00072">
    <property type="entry name" value="Response_reg"/>
    <property type="match status" value="1"/>
</dbReference>
<evidence type="ECO:0000313" key="5">
    <source>
        <dbReference type="Proteomes" id="UP000199318"/>
    </source>
</evidence>
<feature type="domain" description="Response regulatory" evidence="2">
    <location>
        <begin position="188"/>
        <end position="309"/>
    </location>
</feature>
<dbReference type="SMART" id="SM00448">
    <property type="entry name" value="REC"/>
    <property type="match status" value="1"/>
</dbReference>
<dbReference type="PIRSF" id="PIRSF002867">
    <property type="entry name" value="CheV"/>
    <property type="match status" value="1"/>
</dbReference>
<reference evidence="5" key="1">
    <citation type="submission" date="2016-10" db="EMBL/GenBank/DDBJ databases">
        <authorList>
            <person name="de Groot N.N."/>
        </authorList>
    </citation>
    <scope>NUCLEOTIDE SEQUENCE [LARGE SCALE GENOMIC DNA]</scope>
    <source>
        <strain evidence="5">10nlg</strain>
    </source>
</reference>
<sequence>MKEKVTARSEAELSREEKGILLESGTNELEVIMFTVGSGTFGINVMKVREILQPVDVTLMPHMHPHVQGIIRLREEIIPVIDLAKAIGFSQPDQSSADKLIVAEMNQMKVALHVHSVSRIHRISWEQIEKTGTLGQGLDDVTIGVIKMEANMILMLDYEKIVYDILPENGMKSAAVDTSRAAKRKNKTILLAEDSSILRELLKNTLTEAGYEKLMFTQDGKEALETLDSNHDKGEIDAVITDIEMPLMDGHHLTKLLKEERGYRELPVLIFSSLITGDLYHKGQRVGADAQISKPEIANLVEELDRLLAVK</sequence>
<gene>
    <name evidence="4" type="ORF">SAMN05444126_105105</name>
</gene>
<dbReference type="PANTHER" id="PTHR47233:SF3">
    <property type="entry name" value="CHEMOTAXIS PROTEIN CHEV"/>
    <property type="match status" value="1"/>
</dbReference>
<dbReference type="InterPro" id="IPR001789">
    <property type="entry name" value="Sig_transdc_resp-reg_receiver"/>
</dbReference>
<dbReference type="Pfam" id="PF01584">
    <property type="entry name" value="CheW"/>
    <property type="match status" value="1"/>
</dbReference>
<organism evidence="4 5">
    <name type="scientific">Salisediminibacterium halotolerans</name>
    <dbReference type="NCBI Taxonomy" id="517425"/>
    <lineage>
        <taxon>Bacteria</taxon>
        <taxon>Bacillati</taxon>
        <taxon>Bacillota</taxon>
        <taxon>Bacilli</taxon>
        <taxon>Bacillales</taxon>
        <taxon>Bacillaceae</taxon>
        <taxon>Salisediminibacterium</taxon>
    </lineage>
</organism>
<dbReference type="InterPro" id="IPR024181">
    <property type="entry name" value="Chemotax_regulator_CheV"/>
</dbReference>
<dbReference type="PROSITE" id="PS50851">
    <property type="entry name" value="CHEW"/>
    <property type="match status" value="1"/>
</dbReference>
<protein>
    <submittedName>
        <fullName evidence="4">Two-component system, chemotaxis family, response regulator CheV</fullName>
    </submittedName>
</protein>
<evidence type="ECO:0000256" key="1">
    <source>
        <dbReference type="PROSITE-ProRule" id="PRU00169"/>
    </source>
</evidence>
<dbReference type="InterPro" id="IPR002545">
    <property type="entry name" value="CheW-lke_dom"/>
</dbReference>
<comment type="caution">
    <text evidence="4">The sequence shown here is derived from an EMBL/GenBank/DDBJ whole genome shotgun (WGS) entry which is preliminary data.</text>
</comment>
<dbReference type="PANTHER" id="PTHR47233">
    <property type="entry name" value="CHEMOTAXIS PROTEIN CHEV"/>
    <property type="match status" value="1"/>
</dbReference>
<dbReference type="AlphaFoldDB" id="A0A1H9RV42"/>
<evidence type="ECO:0000313" key="4">
    <source>
        <dbReference type="EMBL" id="SER76438.1"/>
    </source>
</evidence>
<dbReference type="Gene3D" id="3.40.50.2300">
    <property type="match status" value="1"/>
</dbReference>
<dbReference type="Gene3D" id="2.30.30.40">
    <property type="entry name" value="SH3 Domains"/>
    <property type="match status" value="1"/>
</dbReference>
<dbReference type="Proteomes" id="UP000199318">
    <property type="component" value="Unassembled WGS sequence"/>
</dbReference>
<dbReference type="EMBL" id="FOGV01000005">
    <property type="protein sequence ID" value="SER76438.1"/>
    <property type="molecule type" value="Genomic_DNA"/>
</dbReference>